<comment type="caution">
    <text evidence="3">The sequence shown here is derived from an EMBL/GenBank/DDBJ whole genome shotgun (WGS) entry which is preliminary data.</text>
</comment>
<dbReference type="EMBL" id="JACRIW010000038">
    <property type="protein sequence ID" value="MBI5168881.1"/>
    <property type="molecule type" value="Genomic_DNA"/>
</dbReference>
<feature type="domain" description="Glycosyl transferase family 1" evidence="1">
    <location>
        <begin position="174"/>
        <end position="338"/>
    </location>
</feature>
<gene>
    <name evidence="3" type="ORF">HZA61_05310</name>
</gene>
<dbReference type="AlphaFoldDB" id="A0A933W8E0"/>
<name>A0A933W8E0_UNCEI</name>
<reference evidence="3" key="1">
    <citation type="submission" date="2020-07" db="EMBL/GenBank/DDBJ databases">
        <title>Huge and variable diversity of episymbiotic CPR bacteria and DPANN archaea in groundwater ecosystems.</title>
        <authorList>
            <person name="He C.Y."/>
            <person name="Keren R."/>
            <person name="Whittaker M."/>
            <person name="Farag I.F."/>
            <person name="Doudna J."/>
            <person name="Cate J.H.D."/>
            <person name="Banfield J.F."/>
        </authorList>
    </citation>
    <scope>NUCLEOTIDE SEQUENCE</scope>
    <source>
        <strain evidence="3">NC_groundwater_1813_Pr3_B-0.1um_71_17</strain>
    </source>
</reference>
<dbReference type="PANTHER" id="PTHR12526">
    <property type="entry name" value="GLYCOSYLTRANSFERASE"/>
    <property type="match status" value="1"/>
</dbReference>
<accession>A0A933W8E0</accession>
<dbReference type="Pfam" id="PF13439">
    <property type="entry name" value="Glyco_transf_4"/>
    <property type="match status" value="1"/>
</dbReference>
<evidence type="ECO:0000259" key="1">
    <source>
        <dbReference type="Pfam" id="PF00534"/>
    </source>
</evidence>
<proteinExistence type="predicted"/>
<protein>
    <submittedName>
        <fullName evidence="3">Glycosyltransferase</fullName>
    </submittedName>
</protein>
<dbReference type="CDD" id="cd03811">
    <property type="entry name" value="GT4_GT28_WabH-like"/>
    <property type="match status" value="1"/>
</dbReference>
<feature type="domain" description="Glycosyltransferase subfamily 4-like N-terminal" evidence="2">
    <location>
        <begin position="14"/>
        <end position="163"/>
    </location>
</feature>
<evidence type="ECO:0000313" key="4">
    <source>
        <dbReference type="Proteomes" id="UP000696931"/>
    </source>
</evidence>
<sequence length="366" mass="39239">MRIAHLDTGREWRGGQGQVLLLMRELARRAHEQLLLAPQGPLLERATAAGLRVARWDSRGELDLPAMARAARLLRAFAPDVAHLHSAHAHALGTLAARSAGARAIVVSRRVDFRVRTNPVSALKYALPVDRYFCISRGVMQAMLDSGVPAGRLALVPSGIDFDAVRAEAAQPVDDLRERLGLPADAEIVGTVASLAPHKNHALLLESVPAVLAARPRAHFVWLGEGECRPALEKRRAELGLEDRVHMPGFDPRARASMTQFDLFVLSSYLEGLCTSLLDAQALGVPIVATAVGGVPEVVSDGRTGALVAALEPAPLAARIVEALAGPETRAEWVAAARVHVQGFGVSHTADRSLEEYERVLAEKPA</sequence>
<dbReference type="InterPro" id="IPR001296">
    <property type="entry name" value="Glyco_trans_1"/>
</dbReference>
<organism evidence="3 4">
    <name type="scientific">Eiseniibacteriota bacterium</name>
    <dbReference type="NCBI Taxonomy" id="2212470"/>
    <lineage>
        <taxon>Bacteria</taxon>
        <taxon>Candidatus Eiseniibacteriota</taxon>
    </lineage>
</organism>
<dbReference type="SUPFAM" id="SSF53756">
    <property type="entry name" value="UDP-Glycosyltransferase/glycogen phosphorylase"/>
    <property type="match status" value="1"/>
</dbReference>
<dbReference type="Proteomes" id="UP000696931">
    <property type="component" value="Unassembled WGS sequence"/>
</dbReference>
<evidence type="ECO:0000259" key="2">
    <source>
        <dbReference type="Pfam" id="PF13439"/>
    </source>
</evidence>
<evidence type="ECO:0000313" key="3">
    <source>
        <dbReference type="EMBL" id="MBI5168881.1"/>
    </source>
</evidence>
<dbReference type="GO" id="GO:0016757">
    <property type="term" value="F:glycosyltransferase activity"/>
    <property type="evidence" value="ECO:0007669"/>
    <property type="project" value="InterPro"/>
</dbReference>
<dbReference type="Pfam" id="PF00534">
    <property type="entry name" value="Glycos_transf_1"/>
    <property type="match status" value="1"/>
</dbReference>
<dbReference type="Gene3D" id="3.40.50.2000">
    <property type="entry name" value="Glycogen Phosphorylase B"/>
    <property type="match status" value="2"/>
</dbReference>
<dbReference type="InterPro" id="IPR028098">
    <property type="entry name" value="Glyco_trans_4-like_N"/>
</dbReference>